<sequence length="392" mass="41940">MASQPSLFLQQLALQTQLLANLQWLCEFQVLACIPLDGSVAFEEVAGISNVPVDQLQRAARLMTTAGFLCEPTTGHIAHTPLSASFVTEPDLLDAALFLAQVAGPAALRMPRSLQHFAPYDRGQPWPALAQTDNRLSLLGENYDPNQPKVQRQFTAYLAHGILDETAAVDEVLKLLDWEGLGAATIVDVHPPSTTTVAALATLAPTAQFVVQTSAPSNGHSGLITNAEGGGSGATSWMTYHLPSSVSSRVTVQSRTAAAAQTVLSAAVYILRLPSPSPLLPWTSIRSQASLELQAHIQVLRNQPTSRLILTALVLPLPGTVDRGAEAMVRLRDMSLLQLSSERQPERLEIVELLTGVRDSAGGLVLNREVQGPSSAVVAFEVRYQASNGRGR</sequence>
<dbReference type="PANTHER" id="PTHR43712">
    <property type="entry name" value="PUTATIVE (AFU_ORTHOLOGUE AFUA_4G14580)-RELATED"/>
    <property type="match status" value="1"/>
</dbReference>
<dbReference type="PANTHER" id="PTHR43712:SF15">
    <property type="entry name" value="MONODICTYPHENONE CLUSTER TRANSCRIPTIONAL COACTIVATOR MDPA"/>
    <property type="match status" value="1"/>
</dbReference>
<comment type="caution">
    <text evidence="1">The sequence shown here is derived from an EMBL/GenBank/DDBJ whole genome shotgun (WGS) entry which is preliminary data.</text>
</comment>
<dbReference type="Proteomes" id="UP000053475">
    <property type="component" value="Unassembled WGS sequence"/>
</dbReference>
<evidence type="ECO:0000313" key="1">
    <source>
        <dbReference type="EMBL" id="KIA75629.1"/>
    </source>
</evidence>
<proteinExistence type="predicted"/>
<gene>
    <name evidence="1" type="ORF">HK57_00561</name>
</gene>
<name>A0A0C1EG60_ASPUT</name>
<accession>A0A0C1EG60</accession>
<dbReference type="InterPro" id="IPR036388">
    <property type="entry name" value="WH-like_DNA-bd_sf"/>
</dbReference>
<protein>
    <submittedName>
        <fullName evidence="1">Uncharacterized protein</fullName>
    </submittedName>
</protein>
<evidence type="ECO:0000313" key="2">
    <source>
        <dbReference type="Proteomes" id="UP000053475"/>
    </source>
</evidence>
<reference evidence="1 2" key="1">
    <citation type="submission" date="2014-11" db="EMBL/GenBank/DDBJ databases">
        <title>Genomics derived discovery of secondary metabolites biosynthetic gene clusters in Aspergillus ustus.</title>
        <authorList>
            <person name="Pi B."/>
            <person name="Dai F."/>
            <person name="Song X."/>
            <person name="Zhu C."/>
            <person name="Li H."/>
            <person name="Yu D."/>
        </authorList>
    </citation>
    <scope>NUCLEOTIDE SEQUENCE [LARGE SCALE GENOMIC DNA]</scope>
    <source>
        <strain evidence="1 2">3.3904</strain>
    </source>
</reference>
<dbReference type="Gene3D" id="1.10.10.10">
    <property type="entry name" value="Winged helix-like DNA-binding domain superfamily/Winged helix DNA-binding domain"/>
    <property type="match status" value="1"/>
</dbReference>
<dbReference type="InterPro" id="IPR036390">
    <property type="entry name" value="WH_DNA-bd_sf"/>
</dbReference>
<dbReference type="SUPFAM" id="SSF46785">
    <property type="entry name" value="Winged helix' DNA-binding domain"/>
    <property type="match status" value="1"/>
</dbReference>
<organism evidence="1 2">
    <name type="scientific">Aspergillus ustus</name>
    <dbReference type="NCBI Taxonomy" id="40382"/>
    <lineage>
        <taxon>Eukaryota</taxon>
        <taxon>Fungi</taxon>
        <taxon>Dikarya</taxon>
        <taxon>Ascomycota</taxon>
        <taxon>Pezizomycotina</taxon>
        <taxon>Eurotiomycetes</taxon>
        <taxon>Eurotiomycetidae</taxon>
        <taxon>Eurotiales</taxon>
        <taxon>Aspergillaceae</taxon>
        <taxon>Aspergillus</taxon>
        <taxon>Aspergillus subgen. Nidulantes</taxon>
    </lineage>
</organism>
<dbReference type="AlphaFoldDB" id="A0A0C1EG60"/>
<keyword evidence="2" id="KW-1185">Reference proteome</keyword>
<dbReference type="Gene3D" id="3.40.50.150">
    <property type="entry name" value="Vaccinia Virus protein VP39"/>
    <property type="match status" value="1"/>
</dbReference>
<dbReference type="InterPro" id="IPR029063">
    <property type="entry name" value="SAM-dependent_MTases_sf"/>
</dbReference>
<dbReference type="EMBL" id="JOMC01000065">
    <property type="protein sequence ID" value="KIA75629.1"/>
    <property type="molecule type" value="Genomic_DNA"/>
</dbReference>